<dbReference type="InterPro" id="IPR003591">
    <property type="entry name" value="Leu-rich_rpt_typical-subtyp"/>
</dbReference>
<evidence type="ECO:0000256" key="3">
    <source>
        <dbReference type="ARBA" id="ARBA00022737"/>
    </source>
</evidence>
<keyword evidence="3" id="KW-0677">Repeat</keyword>
<evidence type="ECO:0000313" key="8">
    <source>
        <dbReference type="EMBL" id="KAK1803374.1"/>
    </source>
</evidence>
<feature type="transmembrane region" description="Helical" evidence="5">
    <location>
        <begin position="417"/>
        <end position="443"/>
    </location>
</feature>
<evidence type="ECO:0000259" key="7">
    <source>
        <dbReference type="SMART" id="SM00082"/>
    </source>
</evidence>
<dbReference type="SUPFAM" id="SSF52058">
    <property type="entry name" value="L domain-like"/>
    <property type="match status" value="1"/>
</dbReference>
<feature type="signal peptide" evidence="6">
    <location>
        <begin position="1"/>
        <end position="24"/>
    </location>
</feature>
<dbReference type="InterPro" id="IPR000483">
    <property type="entry name" value="Cys-rich_flank_reg_C"/>
</dbReference>
<proteinExistence type="predicted"/>
<dbReference type="SMART" id="SM00082">
    <property type="entry name" value="LRRCT"/>
    <property type="match status" value="1"/>
</dbReference>
<evidence type="ECO:0000313" key="9">
    <source>
        <dbReference type="Proteomes" id="UP001239994"/>
    </source>
</evidence>
<feature type="chain" id="PRO_5042131020" description="LRRCT domain-containing protein" evidence="6">
    <location>
        <begin position="25"/>
        <end position="622"/>
    </location>
</feature>
<dbReference type="SMART" id="SM00369">
    <property type="entry name" value="LRR_TYP"/>
    <property type="match status" value="4"/>
</dbReference>
<gene>
    <name evidence="8" type="ORF">P4O66_020720</name>
</gene>
<dbReference type="PANTHER" id="PTHR24366:SF158">
    <property type="entry name" value="PLATELET GLYCOPROTEIN IB ALPHA CHAIN-LIKE-RELATED"/>
    <property type="match status" value="1"/>
</dbReference>
<keyword evidence="1" id="KW-0433">Leucine-rich repeat</keyword>
<evidence type="ECO:0000256" key="4">
    <source>
        <dbReference type="SAM" id="MobiDB-lite"/>
    </source>
</evidence>
<feature type="region of interest" description="Disordered" evidence="4">
    <location>
        <begin position="363"/>
        <end position="391"/>
    </location>
</feature>
<sequence>MLLVFSLIFLISRCFVIISSNCHSDRNKDHRTRVSCVAQSLSTVPDGIDVKTEVLDFTQNQFRSLSWADYSAFTYLYELDLSENNINVISPQGPVLGNLSVLRLSNNSLEGLGGRVFTSAPRLMEVYLDGNNLRSLHDATFGDLPHLEVINLSRNQLHALPQRLLECVSSTRLKTFDLEDNRVQLMPNEFFSSKPDLPYVFLSQNPWQCSCEVGYLQRYLEDQGHNVYQNTGPTTLENNPESVVCAGPPHLKAMAIVDLKEEDYCMSTKMTTTTPMTTPTTTPIDTTTNTPTSTFMATPIWHLKSFVMGDTDVWNNAHTTHSTTQMISTATQMISTATPTKTTWFEHWILQWNSSHLTGTTYHPVASTDRQKPSTAPTTPTDRLGSSIPPAPTPVQIAPGVLDSMVRPSERLGPWCWWLFAGFLPLCVLSGICCCMLFLWLVLTYSTLYRPLRGHSAALNGGVRLHAYRPMDGGGAPSREPESVVFLPPEKIRETQTVFRSVLFISKGQEDEGVKNQDERQTRGNDITAKTELRPVVEEDGLGASLQRERGRAGQRDTKEVFRKTLYRMICSEEEIAGWREVEERGKTRYSLILREERGSQAEDRKGEMEWLVGEWEMGGEL</sequence>
<evidence type="ECO:0000256" key="1">
    <source>
        <dbReference type="ARBA" id="ARBA00022614"/>
    </source>
</evidence>
<name>A0AAD9E3S1_9TELE</name>
<accession>A0AAD9E3S1</accession>
<dbReference type="PANTHER" id="PTHR24366">
    <property type="entry name" value="IG(IMMUNOGLOBULIN) AND LRR(LEUCINE RICH REPEAT) DOMAINS"/>
    <property type="match status" value="1"/>
</dbReference>
<evidence type="ECO:0000256" key="5">
    <source>
        <dbReference type="SAM" id="Phobius"/>
    </source>
</evidence>
<feature type="domain" description="LRRCT" evidence="7">
    <location>
        <begin position="205"/>
        <end position="266"/>
    </location>
</feature>
<keyword evidence="2 6" id="KW-0732">Signal</keyword>
<dbReference type="Proteomes" id="UP001239994">
    <property type="component" value="Unassembled WGS sequence"/>
</dbReference>
<keyword evidence="5" id="KW-0812">Transmembrane</keyword>
<keyword evidence="9" id="KW-1185">Reference proteome</keyword>
<organism evidence="8 9">
    <name type="scientific">Electrophorus voltai</name>
    <dbReference type="NCBI Taxonomy" id="2609070"/>
    <lineage>
        <taxon>Eukaryota</taxon>
        <taxon>Metazoa</taxon>
        <taxon>Chordata</taxon>
        <taxon>Craniata</taxon>
        <taxon>Vertebrata</taxon>
        <taxon>Euteleostomi</taxon>
        <taxon>Actinopterygii</taxon>
        <taxon>Neopterygii</taxon>
        <taxon>Teleostei</taxon>
        <taxon>Ostariophysi</taxon>
        <taxon>Gymnotiformes</taxon>
        <taxon>Gymnotoidei</taxon>
        <taxon>Gymnotidae</taxon>
        <taxon>Electrophorus</taxon>
    </lineage>
</organism>
<comment type="caution">
    <text evidence="8">The sequence shown here is derived from an EMBL/GenBank/DDBJ whole genome shotgun (WGS) entry which is preliminary data.</text>
</comment>
<evidence type="ECO:0000256" key="2">
    <source>
        <dbReference type="ARBA" id="ARBA00022729"/>
    </source>
</evidence>
<dbReference type="InterPro" id="IPR001611">
    <property type="entry name" value="Leu-rich_rpt"/>
</dbReference>
<dbReference type="AlphaFoldDB" id="A0AAD9E3S1"/>
<protein>
    <recommendedName>
        <fullName evidence="7">LRRCT domain-containing protein</fullName>
    </recommendedName>
</protein>
<keyword evidence="5" id="KW-1133">Transmembrane helix</keyword>
<dbReference type="InterPro" id="IPR032675">
    <property type="entry name" value="LRR_dom_sf"/>
</dbReference>
<dbReference type="Pfam" id="PF13855">
    <property type="entry name" value="LRR_8"/>
    <property type="match status" value="1"/>
</dbReference>
<reference evidence="8" key="1">
    <citation type="submission" date="2023-03" db="EMBL/GenBank/DDBJ databases">
        <title>Electrophorus voltai genome.</title>
        <authorList>
            <person name="Bian C."/>
        </authorList>
    </citation>
    <scope>NUCLEOTIDE SEQUENCE</scope>
    <source>
        <strain evidence="8">CB-2022</strain>
        <tissue evidence="8">Muscle</tissue>
    </source>
</reference>
<dbReference type="EMBL" id="JAROKS010000005">
    <property type="protein sequence ID" value="KAK1803374.1"/>
    <property type="molecule type" value="Genomic_DNA"/>
</dbReference>
<evidence type="ECO:0000256" key="6">
    <source>
        <dbReference type="SAM" id="SignalP"/>
    </source>
</evidence>
<keyword evidence="5" id="KW-0472">Membrane</keyword>
<dbReference type="Gene3D" id="3.80.10.10">
    <property type="entry name" value="Ribonuclease Inhibitor"/>
    <property type="match status" value="1"/>
</dbReference>